<feature type="transmembrane region" description="Helical" evidence="5">
    <location>
        <begin position="252"/>
        <end position="271"/>
    </location>
</feature>
<evidence type="ECO:0000256" key="5">
    <source>
        <dbReference type="SAM" id="Phobius"/>
    </source>
</evidence>
<feature type="transmembrane region" description="Helical" evidence="5">
    <location>
        <begin position="384"/>
        <end position="416"/>
    </location>
</feature>
<dbReference type="InterPro" id="IPR001902">
    <property type="entry name" value="SLC26A/SulP_fam"/>
</dbReference>
<feature type="transmembrane region" description="Helical" evidence="5">
    <location>
        <begin position="87"/>
        <end position="107"/>
    </location>
</feature>
<dbReference type="InterPro" id="IPR011547">
    <property type="entry name" value="SLC26A/SulP_dom"/>
</dbReference>
<feature type="transmembrane region" description="Helical" evidence="5">
    <location>
        <begin position="119"/>
        <end position="139"/>
    </location>
</feature>
<dbReference type="GO" id="GO:0016020">
    <property type="term" value="C:membrane"/>
    <property type="evidence" value="ECO:0007669"/>
    <property type="project" value="UniProtKB-SubCell"/>
</dbReference>
<feature type="transmembrane region" description="Helical" evidence="5">
    <location>
        <begin position="330"/>
        <end position="363"/>
    </location>
</feature>
<accession>A0A0H5DR69</accession>
<organism evidence="7 8">
    <name type="scientific">Estrella lausannensis</name>
    <dbReference type="NCBI Taxonomy" id="483423"/>
    <lineage>
        <taxon>Bacteria</taxon>
        <taxon>Pseudomonadati</taxon>
        <taxon>Chlamydiota</taxon>
        <taxon>Chlamydiia</taxon>
        <taxon>Parachlamydiales</taxon>
        <taxon>Candidatus Criblamydiaceae</taxon>
        <taxon>Estrella</taxon>
    </lineage>
</organism>
<proteinExistence type="predicted"/>
<keyword evidence="3 5" id="KW-1133">Transmembrane helix</keyword>
<sequence length="591" mass="63730">MAAFTVALLTIPQTLAYALVAGLPLSTAIYSAIFSAAIASFFGCSRHLVVGPSNAIAIMLQAGLADVMQGDMRATSGWEREMLQVELLAQLAFLVALLQGGFAFFKLGRLTNFVSHSVVVGYLLGVAFAVIVTQGYVLLGIPSPEGGATVYEKARALVSGLKDTHFSTLLIGCLSLFTLVGIKKWDSKLPAGAIMIAFVSLFLFLEKTIVVLSAEDMEWMDDDLFQIAVVSDTAMLTQLTPHLFLPDFNLKVLNQLLPFAFAIALIGILESSSIAKSIAASSGQRLSINQETLGLSVGNLVSSLFGAMPISGSPTRSALNYSSGAKSRFAAILCSLIVASIMLLFVGLIGYIPLAALAALLIVSTPRIVDPAQLRLCLRATRSDAAVLWITFISCLFFDLNVAFYIGIALSITLYLKKAAIPELLEFTIDEKGSLRQIQQRERKENRIRIVKVEGELFFGAAELFHTTLKGLAQGGERKAIILQLKNARDMDATSCLALRQLASHLKSKGHALFACGMTAEVWQVFLDSAIADEMGRGNLFPFDPANPNRHMQLAWERANAFVEGTLSLEEEITPEENPVVLQEAKVKGAS</sequence>
<dbReference type="EMBL" id="CWGJ01000026">
    <property type="protein sequence ID" value="CRX39176.1"/>
    <property type="molecule type" value="Genomic_DNA"/>
</dbReference>
<feature type="transmembrane region" description="Helical" evidence="5">
    <location>
        <begin position="49"/>
        <end position="67"/>
    </location>
</feature>
<feature type="transmembrane region" description="Helical" evidence="5">
    <location>
        <begin position="28"/>
        <end position="44"/>
    </location>
</feature>
<dbReference type="PROSITE" id="PS50801">
    <property type="entry name" value="STAS"/>
    <property type="match status" value="1"/>
</dbReference>
<feature type="transmembrane region" description="Helical" evidence="5">
    <location>
        <begin position="194"/>
        <end position="214"/>
    </location>
</feature>
<name>A0A0H5DR69_9BACT</name>
<dbReference type="SUPFAM" id="SSF52091">
    <property type="entry name" value="SpoIIaa-like"/>
    <property type="match status" value="1"/>
</dbReference>
<feature type="transmembrane region" description="Helical" evidence="5">
    <location>
        <begin position="164"/>
        <end position="182"/>
    </location>
</feature>
<keyword evidence="2 5" id="KW-0812">Transmembrane</keyword>
<evidence type="ECO:0000256" key="2">
    <source>
        <dbReference type="ARBA" id="ARBA00022692"/>
    </source>
</evidence>
<dbReference type="Gene3D" id="3.30.750.24">
    <property type="entry name" value="STAS domain"/>
    <property type="match status" value="1"/>
</dbReference>
<feature type="transmembrane region" description="Helical" evidence="5">
    <location>
        <begin position="292"/>
        <end position="310"/>
    </location>
</feature>
<comment type="subcellular location">
    <subcellularLocation>
        <location evidence="1">Membrane</location>
        <topology evidence="1">Multi-pass membrane protein</topology>
    </subcellularLocation>
</comment>
<evidence type="ECO:0000256" key="4">
    <source>
        <dbReference type="ARBA" id="ARBA00023136"/>
    </source>
</evidence>
<dbReference type="GO" id="GO:0055085">
    <property type="term" value="P:transmembrane transport"/>
    <property type="evidence" value="ECO:0007669"/>
    <property type="project" value="InterPro"/>
</dbReference>
<keyword evidence="8" id="KW-1185">Reference proteome</keyword>
<dbReference type="AlphaFoldDB" id="A0A0H5DR69"/>
<protein>
    <recommendedName>
        <fullName evidence="6">STAS domain-containing protein</fullName>
    </recommendedName>
</protein>
<evidence type="ECO:0000313" key="7">
    <source>
        <dbReference type="EMBL" id="CRX39176.1"/>
    </source>
</evidence>
<evidence type="ECO:0000313" key="8">
    <source>
        <dbReference type="Proteomes" id="UP000220251"/>
    </source>
</evidence>
<evidence type="ECO:0000259" key="6">
    <source>
        <dbReference type="PROSITE" id="PS50801"/>
    </source>
</evidence>
<dbReference type="InterPro" id="IPR036513">
    <property type="entry name" value="STAS_dom_sf"/>
</dbReference>
<dbReference type="Pfam" id="PF00916">
    <property type="entry name" value="Sulfate_transp"/>
    <property type="match status" value="1"/>
</dbReference>
<keyword evidence="4 5" id="KW-0472">Membrane</keyword>
<gene>
    <name evidence="7" type="ORF">ELAC_1851</name>
</gene>
<evidence type="ECO:0000256" key="3">
    <source>
        <dbReference type="ARBA" id="ARBA00022989"/>
    </source>
</evidence>
<feature type="domain" description="STAS" evidence="6">
    <location>
        <begin position="438"/>
        <end position="541"/>
    </location>
</feature>
<reference evidence="8" key="1">
    <citation type="submission" date="2015-06" db="EMBL/GenBank/DDBJ databases">
        <authorList>
            <person name="Bertelli C."/>
        </authorList>
    </citation>
    <scope>NUCLEOTIDE SEQUENCE [LARGE SCALE GENOMIC DNA]</scope>
    <source>
        <strain evidence="8">CRIB-30</strain>
    </source>
</reference>
<dbReference type="PANTHER" id="PTHR11814">
    <property type="entry name" value="SULFATE TRANSPORTER"/>
    <property type="match status" value="1"/>
</dbReference>
<evidence type="ECO:0000256" key="1">
    <source>
        <dbReference type="ARBA" id="ARBA00004141"/>
    </source>
</evidence>
<dbReference type="Pfam" id="PF01740">
    <property type="entry name" value="STAS"/>
    <property type="match status" value="1"/>
</dbReference>
<dbReference type="CDD" id="cd07042">
    <property type="entry name" value="STAS_SulP_like_sulfate_transporter"/>
    <property type="match status" value="1"/>
</dbReference>
<dbReference type="InterPro" id="IPR002645">
    <property type="entry name" value="STAS_dom"/>
</dbReference>
<dbReference type="Proteomes" id="UP000220251">
    <property type="component" value="Unassembled WGS sequence"/>
</dbReference>